<comment type="similarity">
    <text evidence="2 12">Belongs to the PAM17 family.</text>
</comment>
<keyword evidence="10 12" id="KW-0496">Mitochondrion</keyword>
<comment type="function">
    <text evidence="12">Component of the PAM complex, a complex required for the translocation of transit peptide-containing proteins from the inner membrane into the mitochondrial matrix in an ATP-dependent manner.</text>
</comment>
<keyword evidence="5 12" id="KW-0999">Mitochondrion inner membrane</keyword>
<evidence type="ECO:0000256" key="7">
    <source>
        <dbReference type="ARBA" id="ARBA00022946"/>
    </source>
</evidence>
<protein>
    <recommendedName>
        <fullName evidence="12">Presequence translocated-associated motor subunit PAM17</fullName>
    </recommendedName>
</protein>
<keyword evidence="7" id="KW-0809">Transit peptide</keyword>
<keyword evidence="9 12" id="KW-0811">Translocation</keyword>
<feature type="transmembrane region" description="Helical" evidence="12">
    <location>
        <begin position="108"/>
        <end position="130"/>
    </location>
</feature>
<evidence type="ECO:0000256" key="1">
    <source>
        <dbReference type="ARBA" id="ARBA00004448"/>
    </source>
</evidence>
<feature type="compositionally biased region" description="Low complexity" evidence="13">
    <location>
        <begin position="35"/>
        <end position="51"/>
    </location>
</feature>
<keyword evidence="8 12" id="KW-1133">Transmembrane helix</keyword>
<dbReference type="EMBL" id="JBANRG010000023">
    <property type="protein sequence ID" value="KAK7455109.1"/>
    <property type="molecule type" value="Genomic_DNA"/>
</dbReference>
<keyword evidence="4 12" id="KW-0812">Transmembrane</keyword>
<keyword evidence="3 12" id="KW-0813">Transport</keyword>
<dbReference type="PANTHER" id="PTHR28021:SF1">
    <property type="entry name" value="PRESEQUENCE TRANSLOCATED-ASSOCIATED MOTOR SUBUNIT PAM17, MITOCHONDRIAL"/>
    <property type="match status" value="1"/>
</dbReference>
<dbReference type="InterPro" id="IPR013875">
    <property type="entry name" value="Pam17"/>
</dbReference>
<evidence type="ECO:0000256" key="4">
    <source>
        <dbReference type="ARBA" id="ARBA00022692"/>
    </source>
</evidence>
<evidence type="ECO:0000313" key="15">
    <source>
        <dbReference type="EMBL" id="KAK7467637.1"/>
    </source>
</evidence>
<keyword evidence="16" id="KW-1185">Reference proteome</keyword>
<feature type="region of interest" description="Disordered" evidence="13">
    <location>
        <begin position="22"/>
        <end position="52"/>
    </location>
</feature>
<gene>
    <name evidence="15" type="primary">PAM17_1</name>
    <name evidence="14" type="synonym">PAM17_2</name>
    <name evidence="15" type="ORF">VKT23_004691</name>
    <name evidence="14" type="ORF">VKT23_010980</name>
</gene>
<comment type="subunit">
    <text evidence="12">Component of the PAM complex.</text>
</comment>
<feature type="transmembrane region" description="Helical" evidence="12">
    <location>
        <begin position="73"/>
        <end position="93"/>
    </location>
</feature>
<comment type="caution">
    <text evidence="15">The sequence shown here is derived from an EMBL/GenBank/DDBJ whole genome shotgun (WGS) entry which is preliminary data.</text>
</comment>
<evidence type="ECO:0000256" key="13">
    <source>
        <dbReference type="SAM" id="MobiDB-lite"/>
    </source>
</evidence>
<name>A0ABR1JUU0_9AGAR</name>
<evidence type="ECO:0000256" key="6">
    <source>
        <dbReference type="ARBA" id="ARBA00022927"/>
    </source>
</evidence>
<accession>A0ABR1JUU0</accession>
<evidence type="ECO:0000256" key="5">
    <source>
        <dbReference type="ARBA" id="ARBA00022792"/>
    </source>
</evidence>
<reference evidence="15 16" key="1">
    <citation type="submission" date="2024-01" db="EMBL/GenBank/DDBJ databases">
        <title>A draft genome for the cacao thread blight pathogen Marasmiellus scandens.</title>
        <authorList>
            <person name="Baruah I.K."/>
            <person name="Leung J."/>
            <person name="Bukari Y."/>
            <person name="Amoako-Attah I."/>
            <person name="Meinhardt L.W."/>
            <person name="Bailey B.A."/>
            <person name="Cohen S.P."/>
        </authorList>
    </citation>
    <scope>NUCLEOTIDE SEQUENCE [LARGE SCALE GENOMIC DNA]</scope>
    <source>
        <strain evidence="15 16">GH-19</strain>
    </source>
</reference>
<organism evidence="15 16">
    <name type="scientific">Marasmiellus scandens</name>
    <dbReference type="NCBI Taxonomy" id="2682957"/>
    <lineage>
        <taxon>Eukaryota</taxon>
        <taxon>Fungi</taxon>
        <taxon>Dikarya</taxon>
        <taxon>Basidiomycota</taxon>
        <taxon>Agaricomycotina</taxon>
        <taxon>Agaricomycetes</taxon>
        <taxon>Agaricomycetidae</taxon>
        <taxon>Agaricales</taxon>
        <taxon>Marasmiineae</taxon>
        <taxon>Omphalotaceae</taxon>
        <taxon>Marasmiellus</taxon>
    </lineage>
</organism>
<comment type="subcellular location">
    <subcellularLocation>
        <location evidence="1 12">Mitochondrion inner membrane</location>
        <topology evidence="1 12">Multi-pass membrane protein</topology>
    </subcellularLocation>
</comment>
<evidence type="ECO:0000256" key="9">
    <source>
        <dbReference type="ARBA" id="ARBA00023010"/>
    </source>
</evidence>
<evidence type="ECO:0000256" key="12">
    <source>
        <dbReference type="RuleBase" id="RU367146"/>
    </source>
</evidence>
<dbReference type="Pfam" id="PF08566">
    <property type="entry name" value="Pam17"/>
    <property type="match status" value="1"/>
</dbReference>
<evidence type="ECO:0000256" key="10">
    <source>
        <dbReference type="ARBA" id="ARBA00023128"/>
    </source>
</evidence>
<keyword evidence="11 12" id="KW-0472">Membrane</keyword>
<sequence>MNALARSSNNALRLSQRHSLSSKLLKSPARSRFQSTKSGNASKSSSNAGSTSEEHLSWPEYLKIRKQRRTWQNVMAVPTSLLGLFGGVTYFGSLETDPTKPILGLDPFMAYGICTVATMGVGYLVGPSIGNAMWRFSNRRTAHLIDARDREFYKHIAKNRVDPSLQNPTSPIPDFYGEKIGSLAQYRRWLRDQAKYKKRMVLPED</sequence>
<evidence type="ECO:0000256" key="8">
    <source>
        <dbReference type="ARBA" id="ARBA00022989"/>
    </source>
</evidence>
<evidence type="ECO:0000256" key="11">
    <source>
        <dbReference type="ARBA" id="ARBA00023136"/>
    </source>
</evidence>
<evidence type="ECO:0000256" key="2">
    <source>
        <dbReference type="ARBA" id="ARBA00006837"/>
    </source>
</evidence>
<evidence type="ECO:0000313" key="14">
    <source>
        <dbReference type="EMBL" id="KAK7455109.1"/>
    </source>
</evidence>
<keyword evidence="6 12" id="KW-0653">Protein transport</keyword>
<proteinExistence type="inferred from homology"/>
<evidence type="ECO:0000313" key="16">
    <source>
        <dbReference type="Proteomes" id="UP001498398"/>
    </source>
</evidence>
<dbReference type="PANTHER" id="PTHR28021">
    <property type="entry name" value="PRESEQUENCE TRANSLOCATED-ASSOCIATED MOTOR SUBUNIT PAM17, MITOCHONDRIAL"/>
    <property type="match status" value="1"/>
</dbReference>
<dbReference type="EMBL" id="JBANRG010000004">
    <property type="protein sequence ID" value="KAK7467637.1"/>
    <property type="molecule type" value="Genomic_DNA"/>
</dbReference>
<dbReference type="Proteomes" id="UP001498398">
    <property type="component" value="Unassembled WGS sequence"/>
</dbReference>
<evidence type="ECO:0000256" key="3">
    <source>
        <dbReference type="ARBA" id="ARBA00022448"/>
    </source>
</evidence>